<reference evidence="1" key="1">
    <citation type="journal article" date="2015" name="Nature">
        <title>Complex archaea that bridge the gap between prokaryotes and eukaryotes.</title>
        <authorList>
            <person name="Spang A."/>
            <person name="Saw J.H."/>
            <person name="Jorgensen S.L."/>
            <person name="Zaremba-Niedzwiedzka K."/>
            <person name="Martijn J."/>
            <person name="Lind A.E."/>
            <person name="van Eijk R."/>
            <person name="Schleper C."/>
            <person name="Guy L."/>
            <person name="Ettema T.J."/>
        </authorList>
    </citation>
    <scope>NUCLEOTIDE SEQUENCE</scope>
</reference>
<protein>
    <submittedName>
        <fullName evidence="1">Uncharacterized protein</fullName>
    </submittedName>
</protein>
<sequence length="139" mass="15936">MARRYGAAFKTVNISKLFNFPAGRIKGRWWKQLAEHLGGYPKGKQQSWGIPFAMGARRARTIIVSADRDEVTIRLSGRADYLCLLHEWRQLQEDEHWDDPTEGLVVGEYELTYSDGSTHVQPCRSTCTVRSTRKIIPRA</sequence>
<dbReference type="EMBL" id="LAZR01012919">
    <property type="protein sequence ID" value="KKM24460.1"/>
    <property type="molecule type" value="Genomic_DNA"/>
</dbReference>
<accession>A0A0F9LA26</accession>
<proteinExistence type="predicted"/>
<dbReference type="AlphaFoldDB" id="A0A0F9LA26"/>
<name>A0A0F9LA26_9ZZZZ</name>
<organism evidence="1">
    <name type="scientific">marine sediment metagenome</name>
    <dbReference type="NCBI Taxonomy" id="412755"/>
    <lineage>
        <taxon>unclassified sequences</taxon>
        <taxon>metagenomes</taxon>
        <taxon>ecological metagenomes</taxon>
    </lineage>
</organism>
<comment type="caution">
    <text evidence="1">The sequence shown here is derived from an EMBL/GenBank/DDBJ whole genome shotgun (WGS) entry which is preliminary data.</text>
</comment>
<gene>
    <name evidence="1" type="ORF">LCGC14_1604880</name>
</gene>
<evidence type="ECO:0000313" key="1">
    <source>
        <dbReference type="EMBL" id="KKM24460.1"/>
    </source>
</evidence>